<dbReference type="AlphaFoldDB" id="A0A7J7IYF4"/>
<gene>
    <name evidence="4" type="ORF">EB796_023469</name>
</gene>
<organism evidence="4 5">
    <name type="scientific">Bugula neritina</name>
    <name type="common">Brown bryozoan</name>
    <name type="synonym">Sertularia neritina</name>
    <dbReference type="NCBI Taxonomy" id="10212"/>
    <lineage>
        <taxon>Eukaryota</taxon>
        <taxon>Metazoa</taxon>
        <taxon>Spiralia</taxon>
        <taxon>Lophotrochozoa</taxon>
        <taxon>Bryozoa</taxon>
        <taxon>Gymnolaemata</taxon>
        <taxon>Cheilostomatida</taxon>
        <taxon>Flustrina</taxon>
        <taxon>Buguloidea</taxon>
        <taxon>Bugulidae</taxon>
        <taxon>Bugula</taxon>
    </lineage>
</organism>
<dbReference type="GO" id="GO:0035020">
    <property type="term" value="P:regulation of Rac protein signal transduction"/>
    <property type="evidence" value="ECO:0007669"/>
    <property type="project" value="TreeGrafter"/>
</dbReference>
<dbReference type="OrthoDB" id="19923at2759"/>
<dbReference type="PANTHER" id="PTHR14130:SF14">
    <property type="entry name" value="RHO GTPASE-ACTIVATING PROTEIN 92B"/>
    <property type="match status" value="1"/>
</dbReference>
<dbReference type="InterPro" id="IPR000198">
    <property type="entry name" value="RhoGAP_dom"/>
</dbReference>
<evidence type="ECO:0000259" key="3">
    <source>
        <dbReference type="PROSITE" id="PS50238"/>
    </source>
</evidence>
<reference evidence="4" key="1">
    <citation type="submission" date="2020-06" db="EMBL/GenBank/DDBJ databases">
        <title>Draft genome of Bugula neritina, a colonial animal packing powerful symbionts and potential medicines.</title>
        <authorList>
            <person name="Rayko M."/>
        </authorList>
    </citation>
    <scope>NUCLEOTIDE SEQUENCE [LARGE SCALE GENOMIC DNA]</scope>
    <source>
        <strain evidence="4">Kwan_BN1</strain>
    </source>
</reference>
<name>A0A7J7IYF4_BUGNE</name>
<dbReference type="InterPro" id="IPR047165">
    <property type="entry name" value="RHG17/44/SH3BP1-like"/>
</dbReference>
<feature type="domain" description="Rho-GAP" evidence="3">
    <location>
        <begin position="20"/>
        <end position="209"/>
    </location>
</feature>
<dbReference type="GO" id="GO:0005096">
    <property type="term" value="F:GTPase activator activity"/>
    <property type="evidence" value="ECO:0007669"/>
    <property type="project" value="UniProtKB-KW"/>
</dbReference>
<evidence type="ECO:0000313" key="5">
    <source>
        <dbReference type="Proteomes" id="UP000593567"/>
    </source>
</evidence>
<keyword evidence="1" id="KW-0343">GTPase activation</keyword>
<dbReference type="Proteomes" id="UP000593567">
    <property type="component" value="Unassembled WGS sequence"/>
</dbReference>
<keyword evidence="2" id="KW-0597">Phosphoprotein</keyword>
<dbReference type="FunFam" id="1.10.555.10:FF:000001">
    <property type="entry name" value="Rho GTPase activating protein 44"/>
    <property type="match status" value="1"/>
</dbReference>
<protein>
    <submittedName>
        <fullName evidence="4">ARHGAP17</fullName>
    </submittedName>
</protein>
<accession>A0A7J7IYF4</accession>
<dbReference type="SUPFAM" id="SSF48350">
    <property type="entry name" value="GTPase activation domain, GAP"/>
    <property type="match status" value="1"/>
</dbReference>
<sequence length="219" mass="24829">MVVDLRCMTEQHATKPVYGCSLEEHLQSSGRKIALVIEECIHILYPSGLEEEGLFRIAAGASILKKLKATFDVGVQTDMTEYHSDYHVVAGALKLYIRELPEPLLTYDLYDEFIQCMNVKDRGSRLQQMWSTVDKLPKPNFENVKYLIKFLAKLAEKSEINKMTPSNISIVFGPNLLRPRNSDPGSDVVSSAIQNHVVETLILHHDYFFPGGKFLFLIP</sequence>
<dbReference type="PROSITE" id="PS50238">
    <property type="entry name" value="RHOGAP"/>
    <property type="match status" value="1"/>
</dbReference>
<dbReference type="Pfam" id="PF00620">
    <property type="entry name" value="RhoGAP"/>
    <property type="match status" value="1"/>
</dbReference>
<evidence type="ECO:0000256" key="2">
    <source>
        <dbReference type="ARBA" id="ARBA00022553"/>
    </source>
</evidence>
<comment type="caution">
    <text evidence="4">The sequence shown here is derived from an EMBL/GenBank/DDBJ whole genome shotgun (WGS) entry which is preliminary data.</text>
</comment>
<dbReference type="InterPro" id="IPR008936">
    <property type="entry name" value="Rho_GTPase_activation_prot"/>
</dbReference>
<evidence type="ECO:0000256" key="1">
    <source>
        <dbReference type="ARBA" id="ARBA00022468"/>
    </source>
</evidence>
<dbReference type="GO" id="GO:0007165">
    <property type="term" value="P:signal transduction"/>
    <property type="evidence" value="ECO:0007669"/>
    <property type="project" value="InterPro"/>
</dbReference>
<keyword evidence="5" id="KW-1185">Reference proteome</keyword>
<dbReference type="Gene3D" id="1.10.555.10">
    <property type="entry name" value="Rho GTPase activation protein"/>
    <property type="match status" value="1"/>
</dbReference>
<proteinExistence type="predicted"/>
<dbReference type="SMART" id="SM00324">
    <property type="entry name" value="RhoGAP"/>
    <property type="match status" value="1"/>
</dbReference>
<dbReference type="PANTHER" id="PTHR14130">
    <property type="entry name" value="3BP-1 RELATED RHOGAP"/>
    <property type="match status" value="1"/>
</dbReference>
<dbReference type="GO" id="GO:0032956">
    <property type="term" value="P:regulation of actin cytoskeleton organization"/>
    <property type="evidence" value="ECO:0007669"/>
    <property type="project" value="TreeGrafter"/>
</dbReference>
<dbReference type="EMBL" id="VXIV02003327">
    <property type="protein sequence ID" value="KAF6018238.1"/>
    <property type="molecule type" value="Genomic_DNA"/>
</dbReference>
<evidence type="ECO:0000313" key="4">
    <source>
        <dbReference type="EMBL" id="KAF6018238.1"/>
    </source>
</evidence>